<reference evidence="2" key="1">
    <citation type="journal article" date="2014" name="Int. J. Syst. Evol. Microbiol.">
        <title>Complete genome sequence of Corynebacterium casei LMG S-19264T (=DSM 44701T), isolated from a smear-ripened cheese.</title>
        <authorList>
            <consortium name="US DOE Joint Genome Institute (JGI-PGF)"/>
            <person name="Walter F."/>
            <person name="Albersmeier A."/>
            <person name="Kalinowski J."/>
            <person name="Ruckert C."/>
        </authorList>
    </citation>
    <scope>NUCLEOTIDE SEQUENCE</scope>
    <source>
        <strain evidence="2">JCM 30078</strain>
    </source>
</reference>
<dbReference type="NCBIfam" id="TIGR00199">
    <property type="entry name" value="PncC_domain"/>
    <property type="match status" value="1"/>
</dbReference>
<evidence type="ECO:0000313" key="3">
    <source>
        <dbReference type="Proteomes" id="UP000635983"/>
    </source>
</evidence>
<dbReference type="InterPro" id="IPR036653">
    <property type="entry name" value="CinA-like_C"/>
</dbReference>
<accession>A0A917PU72</accession>
<dbReference type="SUPFAM" id="SSF142433">
    <property type="entry name" value="CinA-like"/>
    <property type="match status" value="1"/>
</dbReference>
<protein>
    <recommendedName>
        <fullName evidence="1">CinA C-terminal domain-containing protein</fullName>
    </recommendedName>
</protein>
<dbReference type="RefSeq" id="WP_188982795.1">
    <property type="nucleotide sequence ID" value="NZ_BMPO01000003.1"/>
</dbReference>
<dbReference type="Gene3D" id="3.90.950.20">
    <property type="entry name" value="CinA-like"/>
    <property type="match status" value="1"/>
</dbReference>
<dbReference type="EMBL" id="BMPO01000003">
    <property type="protein sequence ID" value="GGJ92106.1"/>
    <property type="molecule type" value="Genomic_DNA"/>
</dbReference>
<evidence type="ECO:0000259" key="1">
    <source>
        <dbReference type="Pfam" id="PF02464"/>
    </source>
</evidence>
<sequence length="167" mass="17910">MNDVEHLIEHLQNHDVQLTTAESCTAGKMIELLACYPGIGSYLDAGYVVYSPAAKTRLLGVSPDTIEQHGLTSEAVSRAMAEGALKDSPADIAVATTGVAGPEPMDDIPPGTVCIAWGFRIDGAVHLHSETRHFDGERNDVLNDAAHYALGRIPTLHLNIIEGEQNR</sequence>
<keyword evidence="3" id="KW-1185">Reference proteome</keyword>
<feature type="domain" description="CinA C-terminal" evidence="1">
    <location>
        <begin position="5"/>
        <end position="152"/>
    </location>
</feature>
<organism evidence="2 3">
    <name type="scientific">Pseudomonas matsuisoli</name>
    <dbReference type="NCBI Taxonomy" id="1515666"/>
    <lineage>
        <taxon>Bacteria</taxon>
        <taxon>Pseudomonadati</taxon>
        <taxon>Pseudomonadota</taxon>
        <taxon>Gammaproteobacteria</taxon>
        <taxon>Pseudomonadales</taxon>
        <taxon>Pseudomonadaceae</taxon>
        <taxon>Pseudomonas</taxon>
    </lineage>
</organism>
<dbReference type="InterPro" id="IPR008136">
    <property type="entry name" value="CinA_C"/>
</dbReference>
<gene>
    <name evidence="2" type="ORF">GCM10009304_17370</name>
</gene>
<dbReference type="Pfam" id="PF02464">
    <property type="entry name" value="CinA"/>
    <property type="match status" value="1"/>
</dbReference>
<proteinExistence type="predicted"/>
<dbReference type="Proteomes" id="UP000635983">
    <property type="component" value="Unassembled WGS sequence"/>
</dbReference>
<evidence type="ECO:0000313" key="2">
    <source>
        <dbReference type="EMBL" id="GGJ92106.1"/>
    </source>
</evidence>
<name>A0A917PU72_9PSED</name>
<comment type="caution">
    <text evidence="2">The sequence shown here is derived from an EMBL/GenBank/DDBJ whole genome shotgun (WGS) entry which is preliminary data.</text>
</comment>
<reference evidence="2" key="2">
    <citation type="submission" date="2020-09" db="EMBL/GenBank/DDBJ databases">
        <authorList>
            <person name="Sun Q."/>
            <person name="Ohkuma M."/>
        </authorList>
    </citation>
    <scope>NUCLEOTIDE SEQUENCE</scope>
    <source>
        <strain evidence="2">JCM 30078</strain>
    </source>
</reference>
<dbReference type="AlphaFoldDB" id="A0A917PU72"/>